<reference evidence="1" key="1">
    <citation type="submission" date="2014-05" db="EMBL/GenBank/DDBJ databases">
        <authorList>
            <person name="Chronopoulou M."/>
        </authorList>
    </citation>
    <scope>NUCLEOTIDE SEQUENCE</scope>
    <source>
        <tissue evidence="1">Whole organism</tissue>
    </source>
</reference>
<dbReference type="EMBL" id="HACA01000425">
    <property type="protein sequence ID" value="CDW17786.1"/>
    <property type="molecule type" value="Transcribed_RNA"/>
</dbReference>
<sequence>MNVVLNHVLLCYV</sequence>
<proteinExistence type="predicted"/>
<accession>A0A0K2SWX2</accession>
<protein>
    <submittedName>
        <fullName evidence="1">Uncharacterized protein</fullName>
    </submittedName>
</protein>
<organism evidence="1">
    <name type="scientific">Lepeophtheirus salmonis</name>
    <name type="common">Salmon louse</name>
    <name type="synonym">Caligus salmonis</name>
    <dbReference type="NCBI Taxonomy" id="72036"/>
    <lineage>
        <taxon>Eukaryota</taxon>
        <taxon>Metazoa</taxon>
        <taxon>Ecdysozoa</taxon>
        <taxon>Arthropoda</taxon>
        <taxon>Crustacea</taxon>
        <taxon>Multicrustacea</taxon>
        <taxon>Hexanauplia</taxon>
        <taxon>Copepoda</taxon>
        <taxon>Siphonostomatoida</taxon>
        <taxon>Caligidae</taxon>
        <taxon>Lepeophtheirus</taxon>
    </lineage>
</organism>
<name>A0A0K2SWX2_LEPSM</name>
<evidence type="ECO:0000313" key="1">
    <source>
        <dbReference type="EMBL" id="CDW17786.1"/>
    </source>
</evidence>